<protein>
    <recommendedName>
        <fullName evidence="3">DC1 domain-containing protein</fullName>
    </recommendedName>
</protein>
<reference evidence="4" key="2">
    <citation type="submission" date="2022-03" db="EMBL/GenBank/DDBJ databases">
        <title>Draft title - Genomic analysis of global carrot germplasm unveils the trajectory of domestication and the origin of high carotenoid orange carrot.</title>
        <authorList>
            <person name="Iorizzo M."/>
            <person name="Ellison S."/>
            <person name="Senalik D."/>
            <person name="Macko-Podgorni A."/>
            <person name="Grzebelus D."/>
            <person name="Bostan H."/>
            <person name="Rolling W."/>
            <person name="Curaba J."/>
            <person name="Simon P."/>
        </authorList>
    </citation>
    <scope>NUCLEOTIDE SEQUENCE</scope>
    <source>
        <tissue evidence="4">Leaf</tissue>
    </source>
</reference>
<evidence type="ECO:0000259" key="3">
    <source>
        <dbReference type="Pfam" id="PF03107"/>
    </source>
</evidence>
<evidence type="ECO:0000256" key="1">
    <source>
        <dbReference type="ARBA" id="ARBA00022737"/>
    </source>
</evidence>
<dbReference type="PANTHER" id="PTHR32410">
    <property type="entry name" value="CYSTEINE/HISTIDINE-RICH C1 DOMAIN FAMILY PROTEIN"/>
    <property type="match status" value="1"/>
</dbReference>
<evidence type="ECO:0000256" key="2">
    <source>
        <dbReference type="SAM" id="MobiDB-lite"/>
    </source>
</evidence>
<name>A0AAF1APK8_DAUCS</name>
<keyword evidence="1" id="KW-0677">Repeat</keyword>
<proteinExistence type="predicted"/>
<dbReference type="AlphaFoldDB" id="A0AAF1APK8"/>
<dbReference type="InterPro" id="IPR046349">
    <property type="entry name" value="C1-like_sf"/>
</dbReference>
<feature type="domain" description="DC1" evidence="3">
    <location>
        <begin position="78"/>
        <end position="120"/>
    </location>
</feature>
<dbReference type="Gene3D" id="3.30.60.20">
    <property type="match status" value="1"/>
</dbReference>
<feature type="region of interest" description="Disordered" evidence="2">
    <location>
        <begin position="1"/>
        <end position="31"/>
    </location>
</feature>
<dbReference type="InterPro" id="IPR004146">
    <property type="entry name" value="DC1"/>
</dbReference>
<evidence type="ECO:0000313" key="4">
    <source>
        <dbReference type="EMBL" id="WOG90448.1"/>
    </source>
</evidence>
<dbReference type="EMBL" id="CP093344">
    <property type="protein sequence ID" value="WOG90448.1"/>
    <property type="molecule type" value="Genomic_DNA"/>
</dbReference>
<keyword evidence="5" id="KW-1185">Reference proteome</keyword>
<accession>A0AAF1APK8</accession>
<dbReference type="Proteomes" id="UP000077755">
    <property type="component" value="Chromosome 2"/>
</dbReference>
<sequence>MDLHDESNNMNEKRRIERNKGRRERYRLRQEQNKQQQEPFCSCDICSRPVRNAYTCDECDFDVCVACTSDERTLHHEGHEHELILMNRKAKVECDACGREARDSTYVCTKCEFWIHKKCAFADSIVPSPHHHHPLHLVYSIPNFRLRGDKRYCKVCNKEVLQ</sequence>
<feature type="compositionally biased region" description="Basic and acidic residues" evidence="2">
    <location>
        <begin position="1"/>
        <end position="19"/>
    </location>
</feature>
<dbReference type="SUPFAM" id="SSF57889">
    <property type="entry name" value="Cysteine-rich domain"/>
    <property type="match status" value="1"/>
</dbReference>
<organism evidence="4 5">
    <name type="scientific">Daucus carota subsp. sativus</name>
    <name type="common">Carrot</name>
    <dbReference type="NCBI Taxonomy" id="79200"/>
    <lineage>
        <taxon>Eukaryota</taxon>
        <taxon>Viridiplantae</taxon>
        <taxon>Streptophyta</taxon>
        <taxon>Embryophyta</taxon>
        <taxon>Tracheophyta</taxon>
        <taxon>Spermatophyta</taxon>
        <taxon>Magnoliopsida</taxon>
        <taxon>eudicotyledons</taxon>
        <taxon>Gunneridae</taxon>
        <taxon>Pentapetalae</taxon>
        <taxon>asterids</taxon>
        <taxon>campanulids</taxon>
        <taxon>Apiales</taxon>
        <taxon>Apiaceae</taxon>
        <taxon>Apioideae</taxon>
        <taxon>Scandiceae</taxon>
        <taxon>Daucinae</taxon>
        <taxon>Daucus</taxon>
        <taxon>Daucus sect. Daucus</taxon>
    </lineage>
</organism>
<evidence type="ECO:0000313" key="5">
    <source>
        <dbReference type="Proteomes" id="UP000077755"/>
    </source>
</evidence>
<reference evidence="4" key="1">
    <citation type="journal article" date="2016" name="Nat. Genet.">
        <title>A high-quality carrot genome assembly provides new insights into carotenoid accumulation and asterid genome evolution.</title>
        <authorList>
            <person name="Iorizzo M."/>
            <person name="Ellison S."/>
            <person name="Senalik D."/>
            <person name="Zeng P."/>
            <person name="Satapoomin P."/>
            <person name="Huang J."/>
            <person name="Bowman M."/>
            <person name="Iovene M."/>
            <person name="Sanseverino W."/>
            <person name="Cavagnaro P."/>
            <person name="Yildiz M."/>
            <person name="Macko-Podgorni A."/>
            <person name="Moranska E."/>
            <person name="Grzebelus E."/>
            <person name="Grzebelus D."/>
            <person name="Ashrafi H."/>
            <person name="Zheng Z."/>
            <person name="Cheng S."/>
            <person name="Spooner D."/>
            <person name="Van Deynze A."/>
            <person name="Simon P."/>
        </authorList>
    </citation>
    <scope>NUCLEOTIDE SEQUENCE</scope>
    <source>
        <tissue evidence="4">Leaf</tissue>
    </source>
</reference>
<dbReference type="InterPro" id="IPR053192">
    <property type="entry name" value="Vacuole_Formation_Reg"/>
</dbReference>
<gene>
    <name evidence="4" type="ORF">DCAR_0209692</name>
</gene>
<dbReference type="Pfam" id="PF03107">
    <property type="entry name" value="C1_2"/>
    <property type="match status" value="1"/>
</dbReference>